<sequence>MTSKLAMLVNTEESMMRFRLLYQIPPSVSLTYCNSDNFPPINRGEILIPIMAIVEGGVRFPLHEFLIDFLQTVNATPSQISVNTFRIIMGVIAINRLLDVNLTIREILAVLPIQMPWSQIEYSVSSGRQEREREIGSSLCRSEFGHPDQRRLESARKQGDAELIRRVLSSNFCVDERGEPRSAPLLLGYEPQVKSFLEGPTVTRSEAFEILPRAPYVAQPAEPEKPEDYPDRIPVGQVYAMPPPINPFEVMGKRSTVIPSKKAKDKGKGKRKAPEAPKILKRPLEEISITESESQPISERVPSPEPARDQISEETEQEEELQPRKKRGRNEPPTIPTEGPSSHVSAWDPALLFGEHPITVQDSIMDNPDNEVSGQIARGLAFATCLPKDMNKWAGTQPGPAFRHITKNLIMATQGVMTMEAKFYRLSERHQKTVAEHEKVMSDTLRAASENLKKLEDEISKKANLMKEVEERARAEATKRSEAEAEAHQEGVKEGEQKGIEEGLQKGKALGREGAMGEVATQFQLVYNSGFRLGWKSALYKTEHPETSELFLRTGTPLPFPNAGLQNSDDEGSEEGGVDEEEEEEGEEGEEGGEGQEGKEGKEGEGRKEEGEDQEEKEGAEGEGRKEEEAEKERKEGEGRKEKEKEKEEGEAIIEGSQLQADDRIEPTMVVPDVVDLTEQTATTSEQPPNS</sequence>
<protein>
    <submittedName>
        <fullName evidence="2">Uncharacterized protein</fullName>
    </submittedName>
</protein>
<feature type="region of interest" description="Disordered" evidence="1">
    <location>
        <begin position="552"/>
        <end position="667"/>
    </location>
</feature>
<feature type="compositionally biased region" description="Basic and acidic residues" evidence="1">
    <location>
        <begin position="596"/>
        <end position="610"/>
    </location>
</feature>
<organism evidence="2">
    <name type="scientific">Fagus sylvatica</name>
    <name type="common">Beechnut</name>
    <dbReference type="NCBI Taxonomy" id="28930"/>
    <lineage>
        <taxon>Eukaryota</taxon>
        <taxon>Viridiplantae</taxon>
        <taxon>Streptophyta</taxon>
        <taxon>Embryophyta</taxon>
        <taxon>Tracheophyta</taxon>
        <taxon>Spermatophyta</taxon>
        <taxon>Magnoliopsida</taxon>
        <taxon>eudicotyledons</taxon>
        <taxon>Gunneridae</taxon>
        <taxon>Pentapetalae</taxon>
        <taxon>rosids</taxon>
        <taxon>fabids</taxon>
        <taxon>Fagales</taxon>
        <taxon>Fagaceae</taxon>
        <taxon>Fagus</taxon>
    </lineage>
</organism>
<feature type="region of interest" description="Disordered" evidence="1">
    <location>
        <begin position="249"/>
        <end position="345"/>
    </location>
</feature>
<accession>A0A2N9H6R1</accession>
<gene>
    <name evidence="2" type="ORF">FSB_LOCUS35213</name>
</gene>
<feature type="compositionally biased region" description="Acidic residues" evidence="1">
    <location>
        <begin position="568"/>
        <end position="594"/>
    </location>
</feature>
<reference evidence="2" key="1">
    <citation type="submission" date="2018-02" db="EMBL/GenBank/DDBJ databases">
        <authorList>
            <person name="Cohen D.B."/>
            <person name="Kent A.D."/>
        </authorList>
    </citation>
    <scope>NUCLEOTIDE SEQUENCE</scope>
</reference>
<dbReference type="EMBL" id="OIVN01002900">
    <property type="protein sequence ID" value="SPD07331.1"/>
    <property type="molecule type" value="Genomic_DNA"/>
</dbReference>
<proteinExistence type="predicted"/>
<feature type="region of interest" description="Disordered" evidence="1">
    <location>
        <begin position="474"/>
        <end position="500"/>
    </location>
</feature>
<feature type="compositionally biased region" description="Basic and acidic residues" evidence="1">
    <location>
        <begin position="617"/>
        <end position="650"/>
    </location>
</feature>
<dbReference type="AlphaFoldDB" id="A0A2N9H6R1"/>
<name>A0A2N9H6R1_FAGSY</name>
<feature type="compositionally biased region" description="Basic residues" evidence="1">
    <location>
        <begin position="261"/>
        <end position="271"/>
    </location>
</feature>
<evidence type="ECO:0000256" key="1">
    <source>
        <dbReference type="SAM" id="MobiDB-lite"/>
    </source>
</evidence>
<evidence type="ECO:0000313" key="2">
    <source>
        <dbReference type="EMBL" id="SPD07331.1"/>
    </source>
</evidence>